<dbReference type="EMBL" id="CP035494">
    <property type="protein sequence ID" value="QAY59651.1"/>
    <property type="molecule type" value="Genomic_DNA"/>
</dbReference>
<dbReference type="SUPFAM" id="SSF55781">
    <property type="entry name" value="GAF domain-like"/>
    <property type="match status" value="1"/>
</dbReference>
<dbReference type="SMART" id="SM00346">
    <property type="entry name" value="HTH_ICLR"/>
    <property type="match status" value="1"/>
</dbReference>
<dbReference type="Proteomes" id="UP000293995">
    <property type="component" value="Chromosome"/>
</dbReference>
<dbReference type="InterPro" id="IPR005471">
    <property type="entry name" value="Tscrpt_reg_IclR_N"/>
</dbReference>
<dbReference type="OrthoDB" id="4068713at2"/>
<keyword evidence="2" id="KW-0238">DNA-binding</keyword>
<dbReference type="Pfam" id="PF09339">
    <property type="entry name" value="HTH_IclR"/>
    <property type="match status" value="1"/>
</dbReference>
<dbReference type="InterPro" id="IPR036390">
    <property type="entry name" value="WH_DNA-bd_sf"/>
</dbReference>
<dbReference type="SUPFAM" id="SSF46785">
    <property type="entry name" value="Winged helix' DNA-binding domain"/>
    <property type="match status" value="1"/>
</dbReference>
<dbReference type="InterPro" id="IPR036388">
    <property type="entry name" value="WH-like_DNA-bd_sf"/>
</dbReference>
<dbReference type="GO" id="GO:0003677">
    <property type="term" value="F:DNA binding"/>
    <property type="evidence" value="ECO:0007669"/>
    <property type="project" value="UniProtKB-KW"/>
</dbReference>
<proteinExistence type="predicted"/>
<dbReference type="RefSeq" id="WP_129387417.1">
    <property type="nucleotide sequence ID" value="NZ_CP035494.1"/>
</dbReference>
<dbReference type="InterPro" id="IPR050707">
    <property type="entry name" value="HTH_MetabolicPath_Reg"/>
</dbReference>
<reference evidence="5 6" key="1">
    <citation type="submission" date="2019-01" db="EMBL/GenBank/DDBJ databases">
        <title>Genome sequencing of strain DFW100M-13.</title>
        <authorList>
            <person name="Heo J."/>
            <person name="Kim S.-J."/>
            <person name="Kim J.-S."/>
            <person name="Hong S.-B."/>
            <person name="Kwon S.-W."/>
        </authorList>
    </citation>
    <scope>NUCLEOTIDE SEQUENCE [LARGE SCALE GENOMIC DNA]</scope>
    <source>
        <strain evidence="5 6">DFW100M-13</strain>
    </source>
</reference>
<dbReference type="InterPro" id="IPR029016">
    <property type="entry name" value="GAF-like_dom_sf"/>
</dbReference>
<accession>A0A4V0YD67</accession>
<evidence type="ECO:0000256" key="2">
    <source>
        <dbReference type="ARBA" id="ARBA00023125"/>
    </source>
</evidence>
<keyword evidence="6" id="KW-1185">Reference proteome</keyword>
<organism evidence="5 6">
    <name type="scientific">Microbacterium protaetiae</name>
    <dbReference type="NCBI Taxonomy" id="2509458"/>
    <lineage>
        <taxon>Bacteria</taxon>
        <taxon>Bacillati</taxon>
        <taxon>Actinomycetota</taxon>
        <taxon>Actinomycetes</taxon>
        <taxon>Micrococcales</taxon>
        <taxon>Microbacteriaceae</taxon>
        <taxon>Microbacterium</taxon>
    </lineage>
</organism>
<dbReference type="InterPro" id="IPR014757">
    <property type="entry name" value="Tscrpt_reg_IclR_C"/>
</dbReference>
<sequence length="256" mass="26854">MTERKPIKVLANSMAIIDGLAERGDLSPADLAHLTGLPRPSVYRLIDGLRVIGLVRSTDVSVASLSVKWLHLADAARASMSEWAGARTELDRLSAETEQTVFLAVPRGDEVVCIDQSLGRGVGMLILSPGRSLPLYAGGVGRLALAHLADLDRYLSSGPPRRRITPHTLTDAAELREDAERTRSQGYTLSLDDVTVGIGAVAVPVLAPDGSLLGCLSVAGRTAEISAQAESFVAAAREVASQLATTAARVLSGARG</sequence>
<dbReference type="PROSITE" id="PS51078">
    <property type="entry name" value="ICLR_ED"/>
    <property type="match status" value="1"/>
</dbReference>
<evidence type="ECO:0000256" key="1">
    <source>
        <dbReference type="ARBA" id="ARBA00023015"/>
    </source>
</evidence>
<dbReference type="Gene3D" id="3.30.450.40">
    <property type="match status" value="1"/>
</dbReference>
<name>A0A4V0YD67_9MICO</name>
<evidence type="ECO:0000259" key="4">
    <source>
        <dbReference type="PROSITE" id="PS51078"/>
    </source>
</evidence>
<dbReference type="PANTHER" id="PTHR30136">
    <property type="entry name" value="HELIX-TURN-HELIX TRANSCRIPTIONAL REGULATOR, ICLR FAMILY"/>
    <property type="match status" value="1"/>
</dbReference>
<dbReference type="AlphaFoldDB" id="A0A4V0YD67"/>
<dbReference type="Pfam" id="PF01614">
    <property type="entry name" value="IclR_C"/>
    <property type="match status" value="1"/>
</dbReference>
<evidence type="ECO:0000313" key="6">
    <source>
        <dbReference type="Proteomes" id="UP000293995"/>
    </source>
</evidence>
<evidence type="ECO:0000313" key="5">
    <source>
        <dbReference type="EMBL" id="QAY59651.1"/>
    </source>
</evidence>
<dbReference type="Gene3D" id="1.10.10.10">
    <property type="entry name" value="Winged helix-like DNA-binding domain superfamily/Winged helix DNA-binding domain"/>
    <property type="match status" value="1"/>
</dbReference>
<dbReference type="GO" id="GO:0003700">
    <property type="term" value="F:DNA-binding transcription factor activity"/>
    <property type="evidence" value="ECO:0007669"/>
    <property type="project" value="TreeGrafter"/>
</dbReference>
<gene>
    <name evidence="5" type="ORF">ET475_06365</name>
</gene>
<evidence type="ECO:0000256" key="3">
    <source>
        <dbReference type="ARBA" id="ARBA00023163"/>
    </source>
</evidence>
<dbReference type="KEGG" id="mprt:ET475_06365"/>
<feature type="domain" description="IclR-ED" evidence="4">
    <location>
        <begin position="68"/>
        <end position="256"/>
    </location>
</feature>
<keyword evidence="3" id="KW-0804">Transcription</keyword>
<dbReference type="PANTHER" id="PTHR30136:SF35">
    <property type="entry name" value="HTH-TYPE TRANSCRIPTIONAL REGULATOR RV1719"/>
    <property type="match status" value="1"/>
</dbReference>
<keyword evidence="1" id="KW-0805">Transcription regulation</keyword>
<protein>
    <submittedName>
        <fullName evidence="5">IclR family transcriptional regulator</fullName>
    </submittedName>
</protein>
<dbReference type="GO" id="GO:0045892">
    <property type="term" value="P:negative regulation of DNA-templated transcription"/>
    <property type="evidence" value="ECO:0007669"/>
    <property type="project" value="TreeGrafter"/>
</dbReference>